<evidence type="ECO:0000313" key="6">
    <source>
        <dbReference type="EMBL" id="PHJ23088.1"/>
    </source>
</evidence>
<dbReference type="PROSITE" id="PS50082">
    <property type="entry name" value="WD_REPEATS_2"/>
    <property type="match status" value="1"/>
</dbReference>
<comment type="caution">
    <text evidence="6">The sequence shown here is derived from an EMBL/GenBank/DDBJ whole genome shotgun (WGS) entry which is preliminary data.</text>
</comment>
<organism evidence="6 7">
    <name type="scientific">Cystoisospora suis</name>
    <dbReference type="NCBI Taxonomy" id="483139"/>
    <lineage>
        <taxon>Eukaryota</taxon>
        <taxon>Sar</taxon>
        <taxon>Alveolata</taxon>
        <taxon>Apicomplexa</taxon>
        <taxon>Conoidasida</taxon>
        <taxon>Coccidia</taxon>
        <taxon>Eucoccidiorida</taxon>
        <taxon>Eimeriorina</taxon>
        <taxon>Sarcocystidae</taxon>
        <taxon>Cystoisospora</taxon>
    </lineage>
</organism>
<dbReference type="SUPFAM" id="SSF50978">
    <property type="entry name" value="WD40 repeat-like"/>
    <property type="match status" value="1"/>
</dbReference>
<feature type="compositionally biased region" description="Polar residues" evidence="4">
    <location>
        <begin position="1687"/>
        <end position="1699"/>
    </location>
</feature>
<keyword evidence="7" id="KW-1185">Reference proteome</keyword>
<feature type="region of interest" description="Disordered" evidence="4">
    <location>
        <begin position="295"/>
        <end position="528"/>
    </location>
</feature>
<dbReference type="InterPro" id="IPR036322">
    <property type="entry name" value="WD40_repeat_dom_sf"/>
</dbReference>
<protein>
    <submittedName>
        <fullName evidence="6">Wd g-beta repeat-containing protein</fullName>
    </submittedName>
</protein>
<dbReference type="InterPro" id="IPR015943">
    <property type="entry name" value="WD40/YVTN_repeat-like_dom_sf"/>
</dbReference>
<dbReference type="RefSeq" id="XP_067924765.1">
    <property type="nucleotide sequence ID" value="XM_068063257.1"/>
</dbReference>
<feature type="domain" description="Anaphase-promoting complex subunit 4-like WD40" evidence="5">
    <location>
        <begin position="1301"/>
        <end position="1353"/>
    </location>
</feature>
<feature type="compositionally biased region" description="Low complexity" evidence="4">
    <location>
        <begin position="1633"/>
        <end position="1645"/>
    </location>
</feature>
<feature type="compositionally biased region" description="Basic and acidic residues" evidence="4">
    <location>
        <begin position="1119"/>
        <end position="1129"/>
    </location>
</feature>
<feature type="compositionally biased region" description="Polar residues" evidence="4">
    <location>
        <begin position="1056"/>
        <end position="1068"/>
    </location>
</feature>
<dbReference type="Pfam" id="PF12894">
    <property type="entry name" value="ANAPC4_WD40"/>
    <property type="match status" value="2"/>
</dbReference>
<evidence type="ECO:0000313" key="7">
    <source>
        <dbReference type="Proteomes" id="UP000221165"/>
    </source>
</evidence>
<dbReference type="PANTHER" id="PTHR14221">
    <property type="entry name" value="WD REPEAT DOMAIN 44"/>
    <property type="match status" value="1"/>
</dbReference>
<feature type="compositionally biased region" description="Polar residues" evidence="4">
    <location>
        <begin position="265"/>
        <end position="279"/>
    </location>
</feature>
<feature type="region of interest" description="Disordered" evidence="4">
    <location>
        <begin position="21"/>
        <end position="40"/>
    </location>
</feature>
<evidence type="ECO:0000259" key="5">
    <source>
        <dbReference type="Pfam" id="PF12894"/>
    </source>
</evidence>
<feature type="compositionally biased region" description="Basic and acidic residues" evidence="4">
    <location>
        <begin position="948"/>
        <end position="959"/>
    </location>
</feature>
<feature type="region of interest" description="Disordered" evidence="4">
    <location>
        <begin position="542"/>
        <end position="604"/>
    </location>
</feature>
<feature type="compositionally biased region" description="Basic and acidic residues" evidence="4">
    <location>
        <begin position="344"/>
        <end position="362"/>
    </location>
</feature>
<dbReference type="InterPro" id="IPR001680">
    <property type="entry name" value="WD40_rpt"/>
</dbReference>
<dbReference type="OrthoDB" id="342119at2759"/>
<feature type="compositionally biased region" description="Basic and acidic residues" evidence="4">
    <location>
        <begin position="760"/>
        <end position="774"/>
    </location>
</feature>
<feature type="compositionally biased region" description="Polar residues" evidence="4">
    <location>
        <begin position="778"/>
        <end position="789"/>
    </location>
</feature>
<feature type="region of interest" description="Disordered" evidence="4">
    <location>
        <begin position="1107"/>
        <end position="1148"/>
    </location>
</feature>
<reference evidence="6 7" key="1">
    <citation type="journal article" date="2017" name="Int. J. Parasitol.">
        <title>The genome of the protozoan parasite Cystoisospora suis and a reverse vaccinology approach to identify vaccine candidates.</title>
        <authorList>
            <person name="Palmieri N."/>
            <person name="Shrestha A."/>
            <person name="Ruttkowski B."/>
            <person name="Beck T."/>
            <person name="Vogl C."/>
            <person name="Tomley F."/>
            <person name="Blake D.P."/>
            <person name="Joachim A."/>
        </authorList>
    </citation>
    <scope>NUCLEOTIDE SEQUENCE [LARGE SCALE GENOMIC DNA]</scope>
    <source>
        <strain evidence="6 7">Wien I</strain>
    </source>
</reference>
<feature type="compositionally biased region" description="Polar residues" evidence="4">
    <location>
        <begin position="493"/>
        <end position="515"/>
    </location>
</feature>
<dbReference type="Pfam" id="PF00400">
    <property type="entry name" value="WD40"/>
    <property type="match status" value="2"/>
</dbReference>
<dbReference type="Gene3D" id="2.130.10.10">
    <property type="entry name" value="YVTN repeat-like/Quinoprotein amine dehydrogenase"/>
    <property type="match status" value="1"/>
</dbReference>
<proteinExistence type="predicted"/>
<dbReference type="GeneID" id="94426468"/>
<sequence>MTHPAPPAVIRSIRQKNLIAQQGGSSLRSTDYDVGSDGGAHRKIETEPLHWTVPAKEFDAASSTGHGSASVLSDSSARSAYCGVRSTSSLHRNTTPGAHQLSPVGAASGRAVVCATGVEERLKACAGLAAAFFDLEGHFHLRSSRALQLGEEELNCLSRCKGDQYGRWDLGLEDLRCILTGRDSSGERLGSDGCEYSGRRKTCCDHRACARETEQQHADLHDAVGSLDFSPGADRERIRSGQETDHFPCGNDASRVAGGFDRSRSWSTSTLGVQSQSSTEHLVEYGERFPAFQASSGAVGPSTGSPSALTAPADGVLPDSLAQSDKGGSVDSRGTEALGPAADPGDRGRHLTQDADAPKRAAEPSGHSSGENEETEERACPAGDSEEEELLTRSDFFSAYDSKELKRLGRGSSGSLSENSHADDRGVASGVPENAEADDHHASAQENLGKTELGTKLDDVKQSATSGTDEEIAPERKFAGPQDASRWRRCHSPTPSAATCAVSSSSHDQGRASQEASAVAGTAGAGSKRAWMVRSVHALKRLGTGGSATDSHKPSPRTSSAASVASLKSSLHSREGGTGSKVDGSRSKGGGRSQHDGREYSSMKPFPVMLKGIVNKGGKHQSPLSEVWCVRTVETGDRAALWAVAISPAGDWLAAAGQTGVISLWAVPRPRGDNAEELRRPRYKDTTGAEAFAGAAQAEQGGKNDNPRGRLLPMPEPYEVLRPLRSVACEQGMKHQHKSARAESFDSHSCTVVRAAASQTRDRGAVHTEADRFPAARNLQTKGSTSSPEGQEGFGEGVIPTSSRGGGCDPALTHPVASSGGRIASTESAVPLAEGELEGPGTGSSCVVGDAARNRRFDSGVCDLQFPSVQYEYSSRGGVTAVGVGPSGPGKEVQEESESGEGASVIASDEKGSASAESSGYFPGPEQATSVSCRRSSHPALGPVVATERGEVTERERPADSLPSSGDAACVSASSVSSFATRCVSPTAASLFLRASQDASSVDRQLSASLASAWRAGLSRRAELESPSLLRNSRGPAARATKTQCSDTGTTRDETALTTRNPKSTFSPGCSGRKAYSAGAVPVGSDPTKGHDTCQCLVGQVSNPSQAATSAASALQNSAEREGPLDTSHENSASSIDARALGSLEDRQQRTSIFEEGSTEKLEGGRCAECAPERETEERSPWFLTDRPQMCLTGHCAAIIQLVWAPTTRLGLLLSASLDKTVRLWRPMKQPQAVAVLRCRDWPTSVAFHPMFKDVVFTGCLDATVQVWRLFPVGGARQRRRDRVTGTTECNRTSGLLTYEARVVEYLKVTELVTAISLSPNGAVLAVGFRNGTIAFYDAKTLKFRYEIDCKNRKGKFSKGRKVTCLEWQANGMALCVTTNDSRIRIFNAADLSCVGKFKGHLNEQIMLRANYTNDGSGIVCGSENGWLCFWSVEDPCSSACGRGGELHLTGGVLTTKLPVPTAKKRPTNSSFVGFKAFNELLTCSLVAPATFTRSLTSHMSLQSLPSQPVKQPAGHHLALRRLAFRSESGVRAKLLGITTQKLQNASSGKEPGRDVLQCGIPSTDSTCFSPNHQLAEEKETWQTGNRFLRALTARKLQQQPHASGGPKESLHGSATPLLCNKVAMLGSVPELGRSSQGGESSGEAARQRSLPTSPALGGIEDPLLRVSAVTVLPDYTRESTGGGDSLLSNSPSGVSGLTSVYEDSGAGPEERRAREEGERFWRVGDELCIAVARSVHQAETARRSACRSGPLVVVAGSHYGKLRIFVNVGKPLKNP</sequence>
<dbReference type="InterPro" id="IPR024977">
    <property type="entry name" value="Apc4-like_WD40_dom"/>
</dbReference>
<dbReference type="PROSITE" id="PS50294">
    <property type="entry name" value="WD_REPEATS_REGION"/>
    <property type="match status" value="1"/>
</dbReference>
<feature type="region of interest" description="Disordered" evidence="4">
    <location>
        <begin position="239"/>
        <end position="279"/>
    </location>
</feature>
<feature type="compositionally biased region" description="Low complexity" evidence="4">
    <location>
        <begin position="559"/>
        <end position="570"/>
    </location>
</feature>
<feature type="compositionally biased region" description="Low complexity" evidence="4">
    <location>
        <begin position="516"/>
        <end position="527"/>
    </location>
</feature>
<evidence type="ECO:0000256" key="2">
    <source>
        <dbReference type="ARBA" id="ARBA00022737"/>
    </source>
</evidence>
<evidence type="ECO:0000256" key="4">
    <source>
        <dbReference type="SAM" id="MobiDB-lite"/>
    </source>
</evidence>
<feature type="region of interest" description="Disordered" evidence="4">
    <location>
        <begin position="1676"/>
        <end position="1718"/>
    </location>
</feature>
<accession>A0A2C6L5R5</accession>
<gene>
    <name evidence="6" type="ORF">CSUI_003059</name>
</gene>
<dbReference type="Proteomes" id="UP000221165">
    <property type="component" value="Unassembled WGS sequence"/>
</dbReference>
<dbReference type="VEuPathDB" id="ToxoDB:CSUI_003059"/>
<dbReference type="SMART" id="SM00320">
    <property type="entry name" value="WD40"/>
    <property type="match status" value="6"/>
</dbReference>
<keyword evidence="1 3" id="KW-0853">WD repeat</keyword>
<feature type="region of interest" description="Disordered" evidence="4">
    <location>
        <begin position="757"/>
        <end position="823"/>
    </location>
</feature>
<feature type="region of interest" description="Disordered" evidence="4">
    <location>
        <begin position="1630"/>
        <end position="1660"/>
    </location>
</feature>
<feature type="region of interest" description="Disordered" evidence="4">
    <location>
        <begin position="1032"/>
        <end position="1070"/>
    </location>
</feature>
<feature type="compositionally biased region" description="Basic and acidic residues" evidence="4">
    <location>
        <begin position="1709"/>
        <end position="1718"/>
    </location>
</feature>
<dbReference type="EMBL" id="MIGC01001318">
    <property type="protein sequence ID" value="PHJ23088.1"/>
    <property type="molecule type" value="Genomic_DNA"/>
</dbReference>
<feature type="domain" description="Anaphase-promoting complex subunit 4-like WD40" evidence="5">
    <location>
        <begin position="1359"/>
        <end position="1401"/>
    </location>
</feature>
<dbReference type="InterPro" id="IPR040324">
    <property type="entry name" value="WDR44/Dgr2"/>
</dbReference>
<dbReference type="PANTHER" id="PTHR14221:SF0">
    <property type="entry name" value="WD REPEAT-CONTAINING PROTEIN 44"/>
    <property type="match status" value="1"/>
</dbReference>
<feature type="compositionally biased region" description="Low complexity" evidence="4">
    <location>
        <begin position="1107"/>
        <end position="1118"/>
    </location>
</feature>
<evidence type="ECO:0000256" key="3">
    <source>
        <dbReference type="PROSITE-ProRule" id="PRU00221"/>
    </source>
</evidence>
<name>A0A2C6L5R5_9APIC</name>
<feature type="region of interest" description="Disordered" evidence="4">
    <location>
        <begin position="882"/>
        <end position="967"/>
    </location>
</feature>
<keyword evidence="2" id="KW-0677">Repeat</keyword>
<feature type="repeat" description="WD" evidence="3">
    <location>
        <begin position="1192"/>
        <end position="1225"/>
    </location>
</feature>
<evidence type="ECO:0000256" key="1">
    <source>
        <dbReference type="ARBA" id="ARBA00022574"/>
    </source>
</evidence>